<name>A0A2U2MXC9_9GAMM</name>
<sequence length="578" mass="61247">MPLAGLLTALLTLVATLTAVPVSFAQPASLSGPFVEIDSDRTIILQRENDRAKISAIVHQSDEFFNREAVIKFESSAPDAVRLEQVDGESNAVMAIATTDDVTSATITARSEGAEPAVATVAIATLAEGTHLITHEQVVRIEGSDQNDPLLVLETTAATRAIAKDDIVVSGDRLGLLNRVEAVSLDEQDETITLSLESTALTEAFEALDVEVTAPERSYIAELSMEGGEQKLGVYPARTADGGSSPLLPVARITESNAPKFHCEVARAAMEPIIDAAQFRFQASFAPRADVKIDGGELRRFEVSVTGSAELWAFTGAIDFPLTAGGTVVCRVISGGHPLAYLPIVGPLGLAPNLTLEIGVESMVHLSAGRVTVYEREFSQAMDLTMGLAWEASSEFVTTHKQSISGPDPEQMDIIDYEHEDNFTLRVSPYAGVTVGLRPAVGPWLRLGSLNLVNGEISAGAGMDVGQGSDAGVCGANDANGCVAACASASLDPLKAEARRMIALLERISRPPANALAQWLGKADLELLSIHDFIGTQDRCKEPWRAAVTHSGRQHSVAEAVPSVDVRAGGRASWAWPP</sequence>
<feature type="chain" id="PRO_5015570849" description="BIG2 domain-containing protein" evidence="1">
    <location>
        <begin position="26"/>
        <end position="578"/>
    </location>
</feature>
<evidence type="ECO:0000313" key="2">
    <source>
        <dbReference type="EMBL" id="PWG61520.1"/>
    </source>
</evidence>
<comment type="caution">
    <text evidence="2">The sequence shown here is derived from an EMBL/GenBank/DDBJ whole genome shotgun (WGS) entry which is preliminary data.</text>
</comment>
<gene>
    <name evidence="2" type="ORF">DEM34_15950</name>
</gene>
<protein>
    <recommendedName>
        <fullName evidence="4">BIG2 domain-containing protein</fullName>
    </recommendedName>
</protein>
<organism evidence="2 3">
    <name type="scientific">Sediminicurvatus halobius</name>
    <dbReference type="NCBI Taxonomy" id="2182432"/>
    <lineage>
        <taxon>Bacteria</taxon>
        <taxon>Pseudomonadati</taxon>
        <taxon>Pseudomonadota</taxon>
        <taxon>Gammaproteobacteria</taxon>
        <taxon>Chromatiales</taxon>
        <taxon>Ectothiorhodospiraceae</taxon>
        <taxon>Sediminicurvatus</taxon>
    </lineage>
</organism>
<evidence type="ECO:0000256" key="1">
    <source>
        <dbReference type="SAM" id="SignalP"/>
    </source>
</evidence>
<dbReference type="Proteomes" id="UP000245474">
    <property type="component" value="Unassembled WGS sequence"/>
</dbReference>
<keyword evidence="1" id="KW-0732">Signal</keyword>
<evidence type="ECO:0000313" key="3">
    <source>
        <dbReference type="Proteomes" id="UP000245474"/>
    </source>
</evidence>
<feature type="signal peptide" evidence="1">
    <location>
        <begin position="1"/>
        <end position="25"/>
    </location>
</feature>
<accession>A0A2U2MXC9</accession>
<dbReference type="EMBL" id="QFFI01000032">
    <property type="protein sequence ID" value="PWG61520.1"/>
    <property type="molecule type" value="Genomic_DNA"/>
</dbReference>
<proteinExistence type="predicted"/>
<dbReference type="AlphaFoldDB" id="A0A2U2MXC9"/>
<keyword evidence="3" id="KW-1185">Reference proteome</keyword>
<evidence type="ECO:0008006" key="4">
    <source>
        <dbReference type="Google" id="ProtNLM"/>
    </source>
</evidence>
<reference evidence="2 3" key="1">
    <citation type="submission" date="2018-05" db="EMBL/GenBank/DDBJ databases">
        <title>Spiribacter halobius sp. nov., a moderately halophilic bacterium isolated from marine solar saltern.</title>
        <authorList>
            <person name="Zheng W.-S."/>
            <person name="Lu D.-C."/>
            <person name="Du Z.-J."/>
        </authorList>
    </citation>
    <scope>NUCLEOTIDE SEQUENCE [LARGE SCALE GENOMIC DNA]</scope>
    <source>
        <strain evidence="2 3">E85</strain>
    </source>
</reference>